<accession>A0A2Z5G9H5</accession>
<keyword evidence="2" id="KW-1185">Reference proteome</keyword>
<dbReference type="Proteomes" id="UP000253606">
    <property type="component" value="Chromosome"/>
</dbReference>
<gene>
    <name evidence="1" type="ORF">ACPOL_6236</name>
</gene>
<dbReference type="AlphaFoldDB" id="A0A2Z5G9H5"/>
<proteinExistence type="predicted"/>
<evidence type="ECO:0000313" key="1">
    <source>
        <dbReference type="EMBL" id="AXC15477.1"/>
    </source>
</evidence>
<dbReference type="KEGG" id="abas:ACPOL_6236"/>
<evidence type="ECO:0000313" key="2">
    <source>
        <dbReference type="Proteomes" id="UP000253606"/>
    </source>
</evidence>
<organism evidence="1 2">
    <name type="scientific">Acidisarcina polymorpha</name>
    <dbReference type="NCBI Taxonomy" id="2211140"/>
    <lineage>
        <taxon>Bacteria</taxon>
        <taxon>Pseudomonadati</taxon>
        <taxon>Acidobacteriota</taxon>
        <taxon>Terriglobia</taxon>
        <taxon>Terriglobales</taxon>
        <taxon>Acidobacteriaceae</taxon>
        <taxon>Acidisarcina</taxon>
    </lineage>
</organism>
<name>A0A2Z5G9H5_9BACT</name>
<reference evidence="1 2" key="1">
    <citation type="journal article" date="2018" name="Front. Microbiol.">
        <title>Hydrolytic Capabilities as a Key to Environmental Success: Chitinolytic and Cellulolytic Acidobacteria From Acidic Sub-arctic Soils and Boreal Peatlands.</title>
        <authorList>
            <person name="Belova S.E."/>
            <person name="Ravin N.V."/>
            <person name="Pankratov T.A."/>
            <person name="Rakitin A.L."/>
            <person name="Ivanova A.A."/>
            <person name="Beletsky A.V."/>
            <person name="Mardanov A.V."/>
            <person name="Sinninghe Damste J.S."/>
            <person name="Dedysh S.N."/>
        </authorList>
    </citation>
    <scope>NUCLEOTIDE SEQUENCE [LARGE SCALE GENOMIC DNA]</scope>
    <source>
        <strain evidence="1 2">SBC82</strain>
    </source>
</reference>
<dbReference type="RefSeq" id="WP_161557608.1">
    <property type="nucleotide sequence ID" value="NZ_CP030840.1"/>
</dbReference>
<sequence>MPTALAQALGPVLQQIAEMTVKIKLYDRQIQRLGRTEYPETALTFV</sequence>
<dbReference type="EMBL" id="CP030840">
    <property type="protein sequence ID" value="AXC15477.1"/>
    <property type="molecule type" value="Genomic_DNA"/>
</dbReference>
<protein>
    <submittedName>
        <fullName evidence="1">Uncharacterized protein</fullName>
    </submittedName>
</protein>